<dbReference type="InterPro" id="IPR036770">
    <property type="entry name" value="Ankyrin_rpt-contain_sf"/>
</dbReference>
<evidence type="ECO:0000313" key="7">
    <source>
        <dbReference type="Proteomes" id="UP001152795"/>
    </source>
</evidence>
<dbReference type="SUPFAM" id="SSF144232">
    <property type="entry name" value="HIT/MYND zinc finger-like"/>
    <property type="match status" value="1"/>
</dbReference>
<dbReference type="Proteomes" id="UP001152795">
    <property type="component" value="Unassembled WGS sequence"/>
</dbReference>
<dbReference type="Pfam" id="PF13857">
    <property type="entry name" value="Ank_5"/>
    <property type="match status" value="1"/>
</dbReference>
<dbReference type="EMBL" id="CACRXK020007296">
    <property type="protein sequence ID" value="CAB4011873.1"/>
    <property type="molecule type" value="Genomic_DNA"/>
</dbReference>
<sequence>MASAGGGYGQSEDNPASPKTDLACLVVKDFTGQFNNDALELHISIQKSMKLDLKVNEKQDEIGFTALHWAVSSGNVEGAKILVKNGGNVHVKDILGFTPLFYCTGQAPSVEMTRFLVEECKANIQEKSNTCATCLHGAAVKGNTEIVKLLLKYGADPRAPDEEGTTPFDLARPHKDVLAILHKANSKVDSSRDKEGAPCANCGKCSGGLKRCARCRVTYYCSKECQREHWKKGNHKAVCEEGVLAEPGRFSGYQMTFMNVLQSQKPRVAFFGGETNEYCASQSPPKAKRFVVKVQRPIDSPMTNGDLPHKDLMVYNVDRSVDLFIKEETPGYDKILKKIVDEGMYGLKAYFWAERVSGEQNLVKVFPAKLAPVQEW</sequence>
<evidence type="ECO:0000256" key="1">
    <source>
        <dbReference type="ARBA" id="ARBA00022723"/>
    </source>
</evidence>
<dbReference type="PANTHER" id="PTHR24171:SF9">
    <property type="entry name" value="ANKYRIN REPEAT DOMAIN-CONTAINING PROTEIN 39"/>
    <property type="match status" value="1"/>
</dbReference>
<dbReference type="Gene3D" id="6.10.140.2220">
    <property type="match status" value="1"/>
</dbReference>
<dbReference type="PROSITE" id="PS01360">
    <property type="entry name" value="ZF_MYND_1"/>
    <property type="match status" value="1"/>
</dbReference>
<dbReference type="GO" id="GO:0008270">
    <property type="term" value="F:zinc ion binding"/>
    <property type="evidence" value="ECO:0007669"/>
    <property type="project" value="UniProtKB-KW"/>
</dbReference>
<keyword evidence="7" id="KW-1185">Reference proteome</keyword>
<dbReference type="PROSITE" id="PS50088">
    <property type="entry name" value="ANK_REPEAT"/>
    <property type="match status" value="2"/>
</dbReference>
<dbReference type="InterPro" id="IPR002110">
    <property type="entry name" value="Ankyrin_rpt"/>
</dbReference>
<dbReference type="Pfam" id="PF12796">
    <property type="entry name" value="Ank_2"/>
    <property type="match status" value="1"/>
</dbReference>
<dbReference type="OrthoDB" id="5948770at2759"/>
<dbReference type="Pfam" id="PF01753">
    <property type="entry name" value="zf-MYND"/>
    <property type="match status" value="1"/>
</dbReference>
<dbReference type="SMART" id="SM00248">
    <property type="entry name" value="ANK"/>
    <property type="match status" value="3"/>
</dbReference>
<keyword evidence="2" id="KW-0677">Repeat</keyword>
<keyword evidence="5" id="KW-0040">ANK repeat</keyword>
<evidence type="ECO:0000256" key="4">
    <source>
        <dbReference type="ARBA" id="ARBA00022833"/>
    </source>
</evidence>
<dbReference type="Gene3D" id="1.25.40.20">
    <property type="entry name" value="Ankyrin repeat-containing domain"/>
    <property type="match status" value="2"/>
</dbReference>
<organism evidence="6 7">
    <name type="scientific">Paramuricea clavata</name>
    <name type="common">Red gorgonian</name>
    <name type="synonym">Violescent sea-whip</name>
    <dbReference type="NCBI Taxonomy" id="317549"/>
    <lineage>
        <taxon>Eukaryota</taxon>
        <taxon>Metazoa</taxon>
        <taxon>Cnidaria</taxon>
        <taxon>Anthozoa</taxon>
        <taxon>Octocorallia</taxon>
        <taxon>Malacalcyonacea</taxon>
        <taxon>Plexauridae</taxon>
        <taxon>Paramuricea</taxon>
    </lineage>
</organism>
<proteinExistence type="predicted"/>
<dbReference type="PROSITE" id="PS50297">
    <property type="entry name" value="ANK_REP_REGION"/>
    <property type="match status" value="2"/>
</dbReference>
<dbReference type="SUPFAM" id="SSF48403">
    <property type="entry name" value="Ankyrin repeat"/>
    <property type="match status" value="1"/>
</dbReference>
<keyword evidence="1" id="KW-0479">Metal-binding</keyword>
<reference evidence="6" key="1">
    <citation type="submission" date="2020-04" db="EMBL/GenBank/DDBJ databases">
        <authorList>
            <person name="Alioto T."/>
            <person name="Alioto T."/>
            <person name="Gomez Garrido J."/>
        </authorList>
    </citation>
    <scope>NUCLEOTIDE SEQUENCE</scope>
    <source>
        <strain evidence="6">A484AB</strain>
    </source>
</reference>
<keyword evidence="4" id="KW-0862">Zinc</keyword>
<name>A0A6S7I5C0_PARCT</name>
<accession>A0A6S7I5C0</accession>
<dbReference type="PANTHER" id="PTHR24171">
    <property type="entry name" value="ANKYRIN REPEAT DOMAIN-CONTAINING PROTEIN 39-RELATED"/>
    <property type="match status" value="1"/>
</dbReference>
<protein>
    <submittedName>
        <fullName evidence="6">Ankyrin, partial</fullName>
    </submittedName>
</protein>
<keyword evidence="3" id="KW-0863">Zinc-finger</keyword>
<evidence type="ECO:0000256" key="2">
    <source>
        <dbReference type="ARBA" id="ARBA00022737"/>
    </source>
</evidence>
<dbReference type="InterPro" id="IPR002893">
    <property type="entry name" value="Znf_MYND"/>
</dbReference>
<dbReference type="AlphaFoldDB" id="A0A6S7I5C0"/>
<dbReference type="PRINTS" id="PR01415">
    <property type="entry name" value="ANKYRIN"/>
</dbReference>
<evidence type="ECO:0000313" key="6">
    <source>
        <dbReference type="EMBL" id="CAB4011873.1"/>
    </source>
</evidence>
<evidence type="ECO:0000256" key="5">
    <source>
        <dbReference type="ARBA" id="ARBA00023043"/>
    </source>
</evidence>
<evidence type="ECO:0000256" key="3">
    <source>
        <dbReference type="ARBA" id="ARBA00022771"/>
    </source>
</evidence>
<dbReference type="PROSITE" id="PS50865">
    <property type="entry name" value="ZF_MYND_2"/>
    <property type="match status" value="1"/>
</dbReference>
<comment type="caution">
    <text evidence="6">The sequence shown here is derived from an EMBL/GenBank/DDBJ whole genome shotgun (WGS) entry which is preliminary data.</text>
</comment>
<gene>
    <name evidence="6" type="ORF">PACLA_8A051717</name>
</gene>